<evidence type="ECO:0000313" key="2">
    <source>
        <dbReference type="Proteomes" id="UP000054815"/>
    </source>
</evidence>
<name>A0A0V0Y626_TRIPS</name>
<protein>
    <submittedName>
        <fullName evidence="1">Uncharacterized protein</fullName>
    </submittedName>
</protein>
<gene>
    <name evidence="1" type="ORF">T4E_4489</name>
</gene>
<dbReference type="AlphaFoldDB" id="A0A0V0Y626"/>
<evidence type="ECO:0000313" key="1">
    <source>
        <dbReference type="EMBL" id="KRX95610.1"/>
    </source>
</evidence>
<dbReference type="EMBL" id="JYDU01000054">
    <property type="protein sequence ID" value="KRX95610.1"/>
    <property type="molecule type" value="Genomic_DNA"/>
</dbReference>
<comment type="caution">
    <text evidence="1">The sequence shown here is derived from an EMBL/GenBank/DDBJ whole genome shotgun (WGS) entry which is preliminary data.</text>
</comment>
<dbReference type="Proteomes" id="UP000054815">
    <property type="component" value="Unassembled WGS sequence"/>
</dbReference>
<accession>A0A0V0Y626</accession>
<sequence>MAKAVDSCWLELQRRRCDDQPILGTVVLLVTRTELTVFSGLFCAAAERQQLQLLIHLHKSQRARLTIRLAFSSHQSTPEVGTVVGTLEVDFRVRDQFSRHLTTVTLGYVAPSSSLNHFDYIVGKYHEHDPKLPKHLEIQYNSVDEKIFFNF</sequence>
<proteinExistence type="predicted"/>
<organism evidence="1 2">
    <name type="scientific">Trichinella pseudospiralis</name>
    <name type="common">Parasitic roundworm</name>
    <dbReference type="NCBI Taxonomy" id="6337"/>
    <lineage>
        <taxon>Eukaryota</taxon>
        <taxon>Metazoa</taxon>
        <taxon>Ecdysozoa</taxon>
        <taxon>Nematoda</taxon>
        <taxon>Enoplea</taxon>
        <taxon>Dorylaimia</taxon>
        <taxon>Trichinellida</taxon>
        <taxon>Trichinellidae</taxon>
        <taxon>Trichinella</taxon>
    </lineage>
</organism>
<reference evidence="1 2" key="1">
    <citation type="submission" date="2015-01" db="EMBL/GenBank/DDBJ databases">
        <title>Evolution of Trichinella species and genotypes.</title>
        <authorList>
            <person name="Korhonen P.K."/>
            <person name="Edoardo P."/>
            <person name="Giuseppe L.R."/>
            <person name="Gasser R.B."/>
        </authorList>
    </citation>
    <scope>NUCLEOTIDE SEQUENCE [LARGE SCALE GENOMIC DNA]</scope>
    <source>
        <strain evidence="1">ISS141</strain>
    </source>
</reference>